<dbReference type="SUPFAM" id="SSF56349">
    <property type="entry name" value="DNA breaking-rejoining enzymes"/>
    <property type="match status" value="1"/>
</dbReference>
<dbReference type="EMBL" id="CP019791">
    <property type="protein sequence ID" value="AQT68223.1"/>
    <property type="molecule type" value="Genomic_DNA"/>
</dbReference>
<feature type="domain" description="Tyr recombinase" evidence="2">
    <location>
        <begin position="289"/>
        <end position="472"/>
    </location>
</feature>
<dbReference type="InterPro" id="IPR002104">
    <property type="entry name" value="Integrase_catalytic"/>
</dbReference>
<dbReference type="Proteomes" id="UP000189674">
    <property type="component" value="Chromosome"/>
</dbReference>
<gene>
    <name evidence="3" type="ORF">STSP2_01379</name>
</gene>
<dbReference type="Gene3D" id="1.10.443.10">
    <property type="entry name" value="Intergrase catalytic core"/>
    <property type="match status" value="1"/>
</dbReference>
<dbReference type="GO" id="GO:0015074">
    <property type="term" value="P:DNA integration"/>
    <property type="evidence" value="ECO:0007669"/>
    <property type="project" value="InterPro"/>
</dbReference>
<dbReference type="Pfam" id="PF00589">
    <property type="entry name" value="Phage_integrase"/>
    <property type="match status" value="1"/>
</dbReference>
<reference evidence="4" key="1">
    <citation type="submission" date="2017-02" db="EMBL/GenBank/DDBJ databases">
        <title>Comparative genomics and description of representatives of a novel lineage of planctomycetes thriving in anoxic sediments.</title>
        <authorList>
            <person name="Spring S."/>
            <person name="Bunk B."/>
            <person name="Sproer C."/>
        </authorList>
    </citation>
    <scope>NUCLEOTIDE SEQUENCE [LARGE SCALE GENOMIC DNA]</scope>
    <source>
        <strain evidence="4">ST-NAGAB-D1</strain>
    </source>
</reference>
<dbReference type="AlphaFoldDB" id="A0A1U9NJV6"/>
<dbReference type="GO" id="GO:0006310">
    <property type="term" value="P:DNA recombination"/>
    <property type="evidence" value="ECO:0007669"/>
    <property type="project" value="UniProtKB-KW"/>
</dbReference>
<dbReference type="PROSITE" id="PS51898">
    <property type="entry name" value="TYR_RECOMBINASE"/>
    <property type="match status" value="1"/>
</dbReference>
<evidence type="ECO:0000256" key="1">
    <source>
        <dbReference type="ARBA" id="ARBA00023172"/>
    </source>
</evidence>
<keyword evidence="1" id="KW-0233">DNA recombination</keyword>
<keyword evidence="4" id="KW-1185">Reference proteome</keyword>
<dbReference type="STRING" id="1936003.STSP2_01379"/>
<dbReference type="OrthoDB" id="215580at2"/>
<proteinExistence type="predicted"/>
<dbReference type="GO" id="GO:0003677">
    <property type="term" value="F:DNA binding"/>
    <property type="evidence" value="ECO:0007669"/>
    <property type="project" value="InterPro"/>
</dbReference>
<accession>A0A1U9NJV6</accession>
<sequence>MSKRETPPRKKVGRNWYVCDRQGKIVEGLAYDTGNGYYFYSGWRQEPGVKQKKKTRKDYQFGRDYDEAIYLFRQWQEKDKSFSPINYDSVMENGGLIHTPDDAPKGSEIVEEYDEDGFLSAYAIQHEIDDDEVWRRARSLILQDIREAAKKLGFPCLLEIEDKLLKHREIPKLTIQNIRDFFWDHNGSKPQEKRMVRLAINEFMEYVKDSDVSSMDKFDVMAWNEFLHSDGHSSNFINKRIERVITCLNFYLKNFEKKKRQENQHKAEIKRTVDLIKEHTDKKSAQIKDTPKTFSVKTLKKLFKKINNDRQFVLINLLALNCGFYAKDIEGIKKDMVREKDGLTFISYPRDKTQKTSPRVIVLWEKTTSLLQDYMNDNPNNTDYVFLNKAGTNLKVPSIQKKFRQYKAKVKNEDKTDINFKSYRDTVASSLVYKVDNTDLITVTLGHDFGGKKKMYWKYIETNPSEIKVVADILYDKFKAVIDAI</sequence>
<evidence type="ECO:0000313" key="4">
    <source>
        <dbReference type="Proteomes" id="UP000189674"/>
    </source>
</evidence>
<dbReference type="InterPro" id="IPR011010">
    <property type="entry name" value="DNA_brk_join_enz"/>
</dbReference>
<organism evidence="3 4">
    <name type="scientific">Anaerohalosphaera lusitana</name>
    <dbReference type="NCBI Taxonomy" id="1936003"/>
    <lineage>
        <taxon>Bacteria</taxon>
        <taxon>Pseudomonadati</taxon>
        <taxon>Planctomycetota</taxon>
        <taxon>Phycisphaerae</taxon>
        <taxon>Sedimentisphaerales</taxon>
        <taxon>Anaerohalosphaeraceae</taxon>
        <taxon>Anaerohalosphaera</taxon>
    </lineage>
</organism>
<name>A0A1U9NJV6_9BACT</name>
<dbReference type="InterPro" id="IPR013762">
    <property type="entry name" value="Integrase-like_cat_sf"/>
</dbReference>
<dbReference type="RefSeq" id="WP_146661031.1">
    <property type="nucleotide sequence ID" value="NZ_CP019791.1"/>
</dbReference>
<evidence type="ECO:0000313" key="3">
    <source>
        <dbReference type="EMBL" id="AQT68223.1"/>
    </source>
</evidence>
<protein>
    <submittedName>
        <fullName evidence="3">Site-specific tyrosine recombinase XerC</fullName>
    </submittedName>
</protein>
<dbReference type="KEGG" id="alus:STSP2_01379"/>
<evidence type="ECO:0000259" key="2">
    <source>
        <dbReference type="PROSITE" id="PS51898"/>
    </source>
</evidence>